<dbReference type="InterPro" id="IPR009506">
    <property type="entry name" value="YjiS-like"/>
</dbReference>
<evidence type="ECO:0000313" key="2">
    <source>
        <dbReference type="EMBL" id="NPU68917.1"/>
    </source>
</evidence>
<name>A0ABX2CNR5_9BRAD</name>
<sequence>MPPHQTHSTIDAAHVSGLNVDLSIASVTGAISSVQPSTQSEASIAALREVLSEKDAAGPPATPTWLIIRLIGWCWRVIQAWRRREYVRTSLYELSERELTDIGITRAEIEHIAALQTLDSLRHDPRYLVSRRGI</sequence>
<gene>
    <name evidence="2" type="ORF">HL667_28215</name>
</gene>
<proteinExistence type="predicted"/>
<dbReference type="Proteomes" id="UP000886476">
    <property type="component" value="Unassembled WGS sequence"/>
</dbReference>
<reference evidence="2" key="1">
    <citation type="submission" date="2020-05" db="EMBL/GenBank/DDBJ databases">
        <title>Nod-independent and nitrogen-fixing Bradyrhizobium aeschynomene sp. nov. isolated from nodules of Aeschynomene indica.</title>
        <authorList>
            <person name="Zhang Z."/>
        </authorList>
    </citation>
    <scope>NUCLEOTIDE SEQUENCE</scope>
    <source>
        <strain evidence="2">83012</strain>
    </source>
</reference>
<accession>A0ABX2CNR5</accession>
<dbReference type="EMBL" id="JABFDN010000013">
    <property type="protein sequence ID" value="NPU68917.1"/>
    <property type="molecule type" value="Genomic_DNA"/>
</dbReference>
<dbReference type="RefSeq" id="WP_172113985.1">
    <property type="nucleotide sequence ID" value="NZ_JABFDM010000008.1"/>
</dbReference>
<evidence type="ECO:0000259" key="1">
    <source>
        <dbReference type="Pfam" id="PF06568"/>
    </source>
</evidence>
<evidence type="ECO:0000313" key="3">
    <source>
        <dbReference type="Proteomes" id="UP000886476"/>
    </source>
</evidence>
<protein>
    <submittedName>
        <fullName evidence="2">DUF1127 domain-containing protein</fullName>
    </submittedName>
</protein>
<comment type="caution">
    <text evidence="2">The sequence shown here is derived from an EMBL/GenBank/DDBJ whole genome shotgun (WGS) entry which is preliminary data.</text>
</comment>
<feature type="domain" description="YjiS-like" evidence="1">
    <location>
        <begin position="75"/>
        <end position="110"/>
    </location>
</feature>
<organism evidence="2 3">
    <name type="scientific">Bradyrhizobium aeschynomenes</name>
    <dbReference type="NCBI Taxonomy" id="2734909"/>
    <lineage>
        <taxon>Bacteria</taxon>
        <taxon>Pseudomonadati</taxon>
        <taxon>Pseudomonadota</taxon>
        <taxon>Alphaproteobacteria</taxon>
        <taxon>Hyphomicrobiales</taxon>
        <taxon>Nitrobacteraceae</taxon>
        <taxon>Bradyrhizobium</taxon>
    </lineage>
</organism>
<dbReference type="Pfam" id="PF06568">
    <property type="entry name" value="YjiS-like"/>
    <property type="match status" value="1"/>
</dbReference>
<keyword evidence="3" id="KW-1185">Reference proteome</keyword>